<reference evidence="2 3" key="1">
    <citation type="submission" date="2017-10" db="EMBL/GenBank/DDBJ databases">
        <title>Nyctiphanis sp. nov., isolated from the stomach of the euphausiid Nyctiphanes simplex (Hansen, 1911) in the Gulf of California.</title>
        <authorList>
            <person name="Gomez-Gil B."/>
            <person name="Aguilar-Mendez M."/>
            <person name="Lopez-Cortes A."/>
            <person name="Gomez-Gutierrez J."/>
            <person name="Roque A."/>
            <person name="Lang E."/>
            <person name="Gonzalez-Castillo A."/>
        </authorList>
    </citation>
    <scope>NUCLEOTIDE SEQUENCE [LARGE SCALE GENOMIC DNA]</scope>
    <source>
        <strain evidence="2 3">CAIM 600</strain>
    </source>
</reference>
<dbReference type="Proteomes" id="UP000290287">
    <property type="component" value="Unassembled WGS sequence"/>
</dbReference>
<accession>A0A4Q0YII1</accession>
<evidence type="ECO:0000256" key="1">
    <source>
        <dbReference type="SAM" id="Phobius"/>
    </source>
</evidence>
<proteinExistence type="predicted"/>
<organism evidence="2 3">
    <name type="scientific">Veronia nyctiphanis</name>
    <dbReference type="NCBI Taxonomy" id="1278244"/>
    <lineage>
        <taxon>Bacteria</taxon>
        <taxon>Pseudomonadati</taxon>
        <taxon>Pseudomonadota</taxon>
        <taxon>Gammaproteobacteria</taxon>
        <taxon>Vibrionales</taxon>
        <taxon>Vibrionaceae</taxon>
        <taxon>Veronia</taxon>
    </lineage>
</organism>
<dbReference type="EMBL" id="PEIB01000048">
    <property type="protein sequence ID" value="RXJ70512.1"/>
    <property type="molecule type" value="Genomic_DNA"/>
</dbReference>
<feature type="transmembrane region" description="Helical" evidence="1">
    <location>
        <begin position="7"/>
        <end position="36"/>
    </location>
</feature>
<keyword evidence="1" id="KW-1133">Transmembrane helix</keyword>
<keyword evidence="1" id="KW-0472">Membrane</keyword>
<comment type="caution">
    <text evidence="2">The sequence shown here is derived from an EMBL/GenBank/DDBJ whole genome shotgun (WGS) entry which is preliminary data.</text>
</comment>
<dbReference type="AlphaFoldDB" id="A0A4Q0YII1"/>
<gene>
    <name evidence="2" type="ORF">CS022_23055</name>
</gene>
<name>A0A4Q0YII1_9GAMM</name>
<keyword evidence="1" id="KW-0812">Transmembrane</keyword>
<keyword evidence="3" id="KW-1185">Reference proteome</keyword>
<evidence type="ECO:0000313" key="2">
    <source>
        <dbReference type="EMBL" id="RXJ70512.1"/>
    </source>
</evidence>
<feature type="transmembrane region" description="Helical" evidence="1">
    <location>
        <begin position="56"/>
        <end position="77"/>
    </location>
</feature>
<sequence length="80" mass="8637">MPKRNDHILVLLTSAPWWVSIISSALVYVILAYLAPTWLENGSAVGEGLAQTSEKLAPFFGGLFLVPAVLSLIRGWLSGL</sequence>
<protein>
    <submittedName>
        <fullName evidence="2">Uncharacterized protein</fullName>
    </submittedName>
</protein>
<dbReference type="OrthoDB" id="5782056at2"/>
<evidence type="ECO:0000313" key="3">
    <source>
        <dbReference type="Proteomes" id="UP000290287"/>
    </source>
</evidence>